<dbReference type="RefSeq" id="WP_158865960.1">
    <property type="nucleotide sequence ID" value="NZ_CP046401.1"/>
</dbReference>
<dbReference type="KEGG" id="mcos:GM418_10885"/>
<reference evidence="1 2" key="1">
    <citation type="submission" date="2019-11" db="EMBL/GenBank/DDBJ databases">
        <authorList>
            <person name="Zheng R.K."/>
            <person name="Sun C.M."/>
        </authorList>
    </citation>
    <scope>NUCLEOTIDE SEQUENCE [LARGE SCALE GENOMIC DNA]</scope>
    <source>
        <strain evidence="1 2">WC007</strain>
    </source>
</reference>
<sequence length="120" mass="14127">MKNETKKKEKIRYITPEQFHDETLKHIRLSLRNLLFRYQISYRIETDPEQKKKKLEVWEQTKKELGQIEAVLDIACREKIESVTVKTSSGTVYDCSQVKPLELGDNELSNLLVNLSKTMK</sequence>
<protein>
    <submittedName>
        <fullName evidence="1">Uncharacterized protein</fullName>
    </submittedName>
</protein>
<proteinExistence type="predicted"/>
<keyword evidence="2" id="KW-1185">Reference proteome</keyword>
<dbReference type="EMBL" id="CP046401">
    <property type="protein sequence ID" value="QGY44145.1"/>
    <property type="molecule type" value="Genomic_DNA"/>
</dbReference>
<dbReference type="Proteomes" id="UP000428260">
    <property type="component" value="Chromosome"/>
</dbReference>
<accession>A0A6I6JMM1</accession>
<dbReference type="AlphaFoldDB" id="A0A6I6JMM1"/>
<name>A0A6I6JMM1_9BACT</name>
<gene>
    <name evidence="1" type="ORF">GM418_10885</name>
</gene>
<evidence type="ECO:0000313" key="1">
    <source>
        <dbReference type="EMBL" id="QGY44145.1"/>
    </source>
</evidence>
<evidence type="ECO:0000313" key="2">
    <source>
        <dbReference type="Proteomes" id="UP000428260"/>
    </source>
</evidence>
<organism evidence="1 2">
    <name type="scientific">Maribellus comscasis</name>
    <dbReference type="NCBI Taxonomy" id="2681766"/>
    <lineage>
        <taxon>Bacteria</taxon>
        <taxon>Pseudomonadati</taxon>
        <taxon>Bacteroidota</taxon>
        <taxon>Bacteroidia</taxon>
        <taxon>Marinilabiliales</taxon>
        <taxon>Prolixibacteraceae</taxon>
        <taxon>Maribellus</taxon>
    </lineage>
</organism>